<organism evidence="2 3">
    <name type="scientific">Artemisia annua</name>
    <name type="common">Sweet wormwood</name>
    <dbReference type="NCBI Taxonomy" id="35608"/>
    <lineage>
        <taxon>Eukaryota</taxon>
        <taxon>Viridiplantae</taxon>
        <taxon>Streptophyta</taxon>
        <taxon>Embryophyta</taxon>
        <taxon>Tracheophyta</taxon>
        <taxon>Spermatophyta</taxon>
        <taxon>Magnoliopsida</taxon>
        <taxon>eudicotyledons</taxon>
        <taxon>Gunneridae</taxon>
        <taxon>Pentapetalae</taxon>
        <taxon>asterids</taxon>
        <taxon>campanulids</taxon>
        <taxon>Asterales</taxon>
        <taxon>Asteraceae</taxon>
        <taxon>Asteroideae</taxon>
        <taxon>Anthemideae</taxon>
        <taxon>Artemisiinae</taxon>
        <taxon>Artemisia</taxon>
    </lineage>
</organism>
<name>A0A2U1QNK3_ARTAN</name>
<evidence type="ECO:0000313" key="2">
    <source>
        <dbReference type="EMBL" id="PWA99562.1"/>
    </source>
</evidence>
<protein>
    <recommendedName>
        <fullName evidence="1">COI1 F-box domain-containing protein</fullName>
    </recommendedName>
</protein>
<dbReference type="OrthoDB" id="550575at2759"/>
<dbReference type="EMBL" id="PKPP01000014">
    <property type="protein sequence ID" value="PWA99562.1"/>
    <property type="molecule type" value="Genomic_DNA"/>
</dbReference>
<dbReference type="PANTHER" id="PTHR16134:SF43">
    <property type="entry name" value="CORONATINE-INSENSITIVE PROTEIN 1"/>
    <property type="match status" value="1"/>
</dbReference>
<dbReference type="SUPFAM" id="SSF52047">
    <property type="entry name" value="RNI-like"/>
    <property type="match status" value="1"/>
</dbReference>
<reference evidence="2 3" key="1">
    <citation type="journal article" date="2018" name="Mol. Plant">
        <title>The genome of Artemisia annua provides insight into the evolution of Asteraceae family and artemisinin biosynthesis.</title>
        <authorList>
            <person name="Shen Q."/>
            <person name="Zhang L."/>
            <person name="Liao Z."/>
            <person name="Wang S."/>
            <person name="Yan T."/>
            <person name="Shi P."/>
            <person name="Liu M."/>
            <person name="Fu X."/>
            <person name="Pan Q."/>
            <person name="Wang Y."/>
            <person name="Lv Z."/>
            <person name="Lu X."/>
            <person name="Zhang F."/>
            <person name="Jiang W."/>
            <person name="Ma Y."/>
            <person name="Chen M."/>
            <person name="Hao X."/>
            <person name="Li L."/>
            <person name="Tang Y."/>
            <person name="Lv G."/>
            <person name="Zhou Y."/>
            <person name="Sun X."/>
            <person name="Brodelius P.E."/>
            <person name="Rose J.K.C."/>
            <person name="Tang K."/>
        </authorList>
    </citation>
    <scope>NUCLEOTIDE SEQUENCE [LARGE SCALE GENOMIC DNA]</scope>
    <source>
        <strain evidence="3">cv. Huhao1</strain>
        <tissue evidence="2">Leaf</tissue>
    </source>
</reference>
<evidence type="ECO:0000259" key="1">
    <source>
        <dbReference type="Pfam" id="PF18511"/>
    </source>
</evidence>
<dbReference type="Proteomes" id="UP000245207">
    <property type="component" value="Unassembled WGS sequence"/>
</dbReference>
<dbReference type="Gene3D" id="1.20.1280.50">
    <property type="match status" value="1"/>
</dbReference>
<dbReference type="AlphaFoldDB" id="A0A2U1QNK3"/>
<dbReference type="STRING" id="35608.A0A2U1QNK3"/>
<gene>
    <name evidence="2" type="ORF">CTI12_AA006230</name>
</gene>
<keyword evidence="3" id="KW-1185">Reference proteome</keyword>
<dbReference type="Gene3D" id="3.80.10.10">
    <property type="entry name" value="Ribonuclease Inhibitor"/>
    <property type="match status" value="1"/>
</dbReference>
<dbReference type="SMART" id="SM00367">
    <property type="entry name" value="LRR_CC"/>
    <property type="match status" value="7"/>
</dbReference>
<comment type="caution">
    <text evidence="2">The sequence shown here is derived from an EMBL/GenBank/DDBJ whole genome shotgun (WGS) entry which is preliminary data.</text>
</comment>
<dbReference type="InterPro" id="IPR032675">
    <property type="entry name" value="LRR_dom_sf"/>
</dbReference>
<dbReference type="CDD" id="cd22159">
    <property type="entry name" value="F-box_AtTIR1-like"/>
    <property type="match status" value="1"/>
</dbReference>
<dbReference type="InterPro" id="IPR006553">
    <property type="entry name" value="Leu-rich_rpt_Cys-con_subtyp"/>
</dbReference>
<dbReference type="PANTHER" id="PTHR16134">
    <property type="entry name" value="F-BOX/TPR REPEAT PROTEIN POF3"/>
    <property type="match status" value="1"/>
</dbReference>
<feature type="domain" description="COI1 F-box" evidence="1">
    <location>
        <begin position="8"/>
        <end position="46"/>
    </location>
</feature>
<dbReference type="Pfam" id="PF18511">
    <property type="entry name" value="F-box_5"/>
    <property type="match status" value="1"/>
</dbReference>
<evidence type="ECO:0000313" key="3">
    <source>
        <dbReference type="Proteomes" id="UP000245207"/>
    </source>
</evidence>
<accession>A0A2U1QNK3</accession>
<proteinExistence type="predicted"/>
<sequence length="509" mass="58125">MEEHQNESIDTVFNCVISYIHNGADRNAVSLVCRKWYELDCMTRKHVTVHVVYLPTPSRLLKRFPFIESLTLKGLPLYFTENYSCIGITPWFKELAVSFKYLKALHVRCISVLDSDLKLLTRTRGNDLRVLKIIKCQGFSTDGLTHIGKYCNDLRTLCLDYNTLNEKDGKWVHELAVNNKCIEKLSFYDTAMSKVDVKDLTLLAKNCRSLVSLKLTRCGLSDLKDFFRTAAMLEVFAGGKFTGDEKDVGFKFPLNLHSVEFVHMTQSQRQFVLPHAHRLTELNLTYDDVDESCLFYLIKKCPNLEALYTIDIFGDRGLQLIGESCKKLRKLETFGLVTHRGMVALAQGCSFLECLHIQFTDISNETLKCIGVHLKSLRDFQLFLCKEDTLTKLPLDGGFRALLIGCSKLERLCIRLRSGGLTDVGLGYIGKYALNLRYLSLGYIGGSDAGLVKLSKGCPKLRKLEIQNCPFSMQALSTLMINIRSLRYIWALDDNFRNIFRLTRRNFEL</sequence>
<dbReference type="InterPro" id="IPR041567">
    <property type="entry name" value="COI1_F-box"/>
</dbReference>